<keyword evidence="1" id="KW-0732">Signal</keyword>
<dbReference type="Pfam" id="PF01551">
    <property type="entry name" value="Peptidase_M23"/>
    <property type="match status" value="1"/>
</dbReference>
<name>A0A532UZX5_UNCT6</name>
<dbReference type="FunFam" id="2.70.70.10:FF:000006">
    <property type="entry name" value="M23 family peptidase"/>
    <property type="match status" value="1"/>
</dbReference>
<dbReference type="Gene3D" id="2.70.70.10">
    <property type="entry name" value="Glucose Permease (Domain IIA)"/>
    <property type="match status" value="1"/>
</dbReference>
<dbReference type="Proteomes" id="UP000317778">
    <property type="component" value="Unassembled WGS sequence"/>
</dbReference>
<dbReference type="GO" id="GO:0004222">
    <property type="term" value="F:metalloendopeptidase activity"/>
    <property type="evidence" value="ECO:0007669"/>
    <property type="project" value="TreeGrafter"/>
</dbReference>
<feature type="domain" description="M23ase beta-sheet core" evidence="3">
    <location>
        <begin position="209"/>
        <end position="303"/>
    </location>
</feature>
<dbReference type="InterPro" id="IPR011055">
    <property type="entry name" value="Dup_hybrid_motif"/>
</dbReference>
<evidence type="ECO:0000259" key="3">
    <source>
        <dbReference type="Pfam" id="PF01551"/>
    </source>
</evidence>
<feature type="transmembrane region" description="Helical" evidence="2">
    <location>
        <begin position="34"/>
        <end position="55"/>
    </location>
</feature>
<accession>A0A532UZX5</accession>
<dbReference type="PANTHER" id="PTHR21666">
    <property type="entry name" value="PEPTIDASE-RELATED"/>
    <property type="match status" value="1"/>
</dbReference>
<protein>
    <recommendedName>
        <fullName evidence="3">M23ase beta-sheet core domain-containing protein</fullName>
    </recommendedName>
</protein>
<sequence length="320" mass="35633">MWLERVKKALSGRISILIDAGNRNKVRRIAAPRWLCATISILVISLVVGLGTYGLKSALFHNKLSRLERENQGVLRRFVGLEKSADSLTTLLAYIQRHDIQLRIQKGMEVLSADVRALGVGGPTMESPAAIALQKMNSPSYSDVSRISQDIDKLLRKANYQRESFAEVETKLGKDTRMWDHIPSIVPTRGRFSGKFGYRRDPILGIRKMHCGVDITNKIETPVIAAADGVVSFAGRLAGYGNMVKINHGYEIQTVYAHLSEIYVEVGQEIKRYEIIAAVGNTGRTVGPHLHYEVRVAGKTVSPEGYFLDAEENLIQYPMP</sequence>
<dbReference type="InterPro" id="IPR016047">
    <property type="entry name" value="M23ase_b-sheet_dom"/>
</dbReference>
<evidence type="ECO:0000313" key="4">
    <source>
        <dbReference type="EMBL" id="TKJ40514.1"/>
    </source>
</evidence>
<keyword evidence="2" id="KW-0472">Membrane</keyword>
<dbReference type="InterPro" id="IPR050570">
    <property type="entry name" value="Cell_wall_metabolism_enzyme"/>
</dbReference>
<comment type="caution">
    <text evidence="4">The sequence shown here is derived from an EMBL/GenBank/DDBJ whole genome shotgun (WGS) entry which is preliminary data.</text>
</comment>
<evidence type="ECO:0000256" key="2">
    <source>
        <dbReference type="SAM" id="Phobius"/>
    </source>
</evidence>
<dbReference type="PANTHER" id="PTHR21666:SF289">
    <property type="entry name" value="L-ALA--D-GLU ENDOPEPTIDASE"/>
    <property type="match status" value="1"/>
</dbReference>
<gene>
    <name evidence="4" type="ORF">CEE36_09495</name>
</gene>
<keyword evidence="2" id="KW-0812">Transmembrane</keyword>
<proteinExistence type="predicted"/>
<organism evidence="4 5">
    <name type="scientific">candidate division TA06 bacterium B3_TA06</name>
    <dbReference type="NCBI Taxonomy" id="2012487"/>
    <lineage>
        <taxon>Bacteria</taxon>
        <taxon>Bacteria division TA06</taxon>
    </lineage>
</organism>
<evidence type="ECO:0000313" key="5">
    <source>
        <dbReference type="Proteomes" id="UP000317778"/>
    </source>
</evidence>
<dbReference type="AlphaFoldDB" id="A0A532UZX5"/>
<dbReference type="EMBL" id="NJBO01000018">
    <property type="protein sequence ID" value="TKJ40514.1"/>
    <property type="molecule type" value="Genomic_DNA"/>
</dbReference>
<keyword evidence="2" id="KW-1133">Transmembrane helix</keyword>
<reference evidence="4 5" key="1">
    <citation type="submission" date="2017-06" db="EMBL/GenBank/DDBJ databases">
        <title>Novel microbial phyla capable of carbon fixation and sulfur reduction in deep-sea sediments.</title>
        <authorList>
            <person name="Huang J."/>
            <person name="Baker B."/>
            <person name="Wang Y."/>
        </authorList>
    </citation>
    <scope>NUCLEOTIDE SEQUENCE [LARGE SCALE GENOMIC DNA]</scope>
    <source>
        <strain evidence="4">B3_TA06</strain>
    </source>
</reference>
<evidence type="ECO:0000256" key="1">
    <source>
        <dbReference type="ARBA" id="ARBA00022729"/>
    </source>
</evidence>
<dbReference type="SUPFAM" id="SSF51261">
    <property type="entry name" value="Duplicated hybrid motif"/>
    <property type="match status" value="1"/>
</dbReference>
<dbReference type="CDD" id="cd12797">
    <property type="entry name" value="M23_peptidase"/>
    <property type="match status" value="1"/>
</dbReference>